<evidence type="ECO:0000256" key="3">
    <source>
        <dbReference type="ARBA" id="ARBA00022840"/>
    </source>
</evidence>
<dbReference type="PANTHER" id="PTHR45626">
    <property type="entry name" value="TRANSCRIPTION TERMINATION FACTOR 2-RELATED"/>
    <property type="match status" value="1"/>
</dbReference>
<dbReference type="GO" id="GO:0008094">
    <property type="term" value="F:ATP-dependent activity, acting on DNA"/>
    <property type="evidence" value="ECO:0007669"/>
    <property type="project" value="TreeGrafter"/>
</dbReference>
<dbReference type="CDD" id="cd18008">
    <property type="entry name" value="DEXDc_SHPRH-like"/>
    <property type="match status" value="1"/>
</dbReference>
<evidence type="ECO:0000256" key="4">
    <source>
        <dbReference type="SAM" id="MobiDB-lite"/>
    </source>
</evidence>
<evidence type="ECO:0000259" key="5">
    <source>
        <dbReference type="PROSITE" id="PS51192"/>
    </source>
</evidence>
<dbReference type="AlphaFoldDB" id="A0A428TFL2"/>
<keyword evidence="1" id="KW-0547">Nucleotide-binding</keyword>
<dbReference type="Proteomes" id="UP000287144">
    <property type="component" value="Unassembled WGS sequence"/>
</dbReference>
<reference evidence="6 7" key="1">
    <citation type="submission" date="2017-06" db="EMBL/GenBank/DDBJ databases">
        <title>Comparative genomic analysis of Ambrosia Fusariam Clade fungi.</title>
        <authorList>
            <person name="Stajich J.E."/>
            <person name="Carrillo J."/>
            <person name="Kijimoto T."/>
            <person name="Eskalen A."/>
            <person name="O'Donnell K."/>
            <person name="Kasson M."/>
        </authorList>
    </citation>
    <scope>NUCLEOTIDE SEQUENCE [LARGE SCALE GENOMIC DNA]</scope>
    <source>
        <strain evidence="6 7">NRRL62579</strain>
    </source>
</reference>
<dbReference type="GO" id="GO:0005524">
    <property type="term" value="F:ATP binding"/>
    <property type="evidence" value="ECO:0007669"/>
    <property type="project" value="UniProtKB-KW"/>
</dbReference>
<dbReference type="GO" id="GO:0006281">
    <property type="term" value="P:DNA repair"/>
    <property type="evidence" value="ECO:0007669"/>
    <property type="project" value="TreeGrafter"/>
</dbReference>
<dbReference type="Gene3D" id="3.40.50.10810">
    <property type="entry name" value="Tandem AAA-ATPase domain"/>
    <property type="match status" value="1"/>
</dbReference>
<dbReference type="PROSITE" id="PS51192">
    <property type="entry name" value="HELICASE_ATP_BIND_1"/>
    <property type="match status" value="1"/>
</dbReference>
<dbReference type="SMART" id="SM00487">
    <property type="entry name" value="DEXDc"/>
    <property type="match status" value="1"/>
</dbReference>
<dbReference type="InterPro" id="IPR027417">
    <property type="entry name" value="P-loop_NTPase"/>
</dbReference>
<dbReference type="InterPro" id="IPR000330">
    <property type="entry name" value="SNF2_N"/>
</dbReference>
<dbReference type="STRING" id="1325735.A0A428TFL2"/>
<organism evidence="6 7">
    <name type="scientific">Fusarium oligoseptatum</name>
    <dbReference type="NCBI Taxonomy" id="2604345"/>
    <lineage>
        <taxon>Eukaryota</taxon>
        <taxon>Fungi</taxon>
        <taxon>Dikarya</taxon>
        <taxon>Ascomycota</taxon>
        <taxon>Pezizomycotina</taxon>
        <taxon>Sordariomycetes</taxon>
        <taxon>Hypocreomycetidae</taxon>
        <taxon>Hypocreales</taxon>
        <taxon>Nectriaceae</taxon>
        <taxon>Fusarium</taxon>
        <taxon>Fusarium solani species complex</taxon>
    </lineage>
</organism>
<dbReference type="EMBL" id="NKCK01000090">
    <property type="protein sequence ID" value="RSM00791.1"/>
    <property type="molecule type" value="Genomic_DNA"/>
</dbReference>
<dbReference type="InterPro" id="IPR038718">
    <property type="entry name" value="SNF2-like_sf"/>
</dbReference>
<evidence type="ECO:0000256" key="1">
    <source>
        <dbReference type="ARBA" id="ARBA00022741"/>
    </source>
</evidence>
<accession>A0A428TFL2</accession>
<proteinExistence type="predicted"/>
<comment type="caution">
    <text evidence="6">The sequence shown here is derived from an EMBL/GenBank/DDBJ whole genome shotgun (WGS) entry which is preliminary data.</text>
</comment>
<protein>
    <recommendedName>
        <fullName evidence="5">Helicase ATP-binding domain-containing protein</fullName>
    </recommendedName>
</protein>
<keyword evidence="2" id="KW-0378">Hydrolase</keyword>
<dbReference type="InterPro" id="IPR014001">
    <property type="entry name" value="Helicase_ATP-bd"/>
</dbReference>
<sequence length="593" mass="65823">MDMPQDTNNAPKRRRLDKEAEPRPSETSNLALAVGYRAPVAAQQLHYVSASQWASTASQQDALPTRGVNPAMFSHLYHSFPSQDATGSLIQDDDYQLVAANQQQLSTASASSSLNVWSSASVGHPMPQEPAQYYPQILPAPLLQTYPVAPTQVSFGSQSWQGVNCAEPQFPHANTTLAFNNVMPTASPPVQETIEGDYMDTVPSISARCDPKRSINLPSAAFSVQISSSTEFKSNGGPNISGHIFSEHGQMIQGLLDEETLDLYVSCIIQDSQGSTSQKTRSVPLRCTLEITVYGPLELFGEIGTWFDDYQVYLQDPREHQKQALTFMLRREQGWAFGQRPDVWEMIDTDQGRTFLNRISNAYQSEEPPQCYGGIIADPMGLGKTLTMIALAATDLERDDTEMDTSEDGQLNVSATLIVVPPPLIGTWEEQLSEHVVRGGMAWHRHHREARLSSTNELDHFNIVLTTYHTVSAEWNNGNGVRSSTLFSVRWERIILDEAHLIRNANSKMSQAVCALKSRSRWAVTGTPIQNRLGDLATLFKFIRAHPYTDQRRFDVDISRLWKAGEYEEAIKKAQASLGLHATQATQGNCQPP</sequence>
<dbReference type="GO" id="GO:0005634">
    <property type="term" value="C:nucleus"/>
    <property type="evidence" value="ECO:0007669"/>
    <property type="project" value="TreeGrafter"/>
</dbReference>
<feature type="compositionally biased region" description="Polar residues" evidence="4">
    <location>
        <begin position="1"/>
        <end position="10"/>
    </location>
</feature>
<evidence type="ECO:0000256" key="2">
    <source>
        <dbReference type="ARBA" id="ARBA00022801"/>
    </source>
</evidence>
<name>A0A428TFL2_9HYPO</name>
<keyword evidence="3" id="KW-0067">ATP-binding</keyword>
<dbReference type="GO" id="GO:0016787">
    <property type="term" value="F:hydrolase activity"/>
    <property type="evidence" value="ECO:0007669"/>
    <property type="project" value="UniProtKB-KW"/>
</dbReference>
<feature type="region of interest" description="Disordered" evidence="4">
    <location>
        <begin position="1"/>
        <end position="28"/>
    </location>
</feature>
<dbReference type="InterPro" id="IPR050628">
    <property type="entry name" value="SNF2_RAD54_helicase_TF"/>
</dbReference>
<gene>
    <name evidence="6" type="ORF">CEP52_008933</name>
</gene>
<dbReference type="SUPFAM" id="SSF52540">
    <property type="entry name" value="P-loop containing nucleoside triphosphate hydrolases"/>
    <property type="match status" value="1"/>
</dbReference>
<dbReference type="Pfam" id="PF00176">
    <property type="entry name" value="SNF2-rel_dom"/>
    <property type="match status" value="1"/>
</dbReference>
<keyword evidence="7" id="KW-1185">Reference proteome</keyword>
<evidence type="ECO:0000313" key="6">
    <source>
        <dbReference type="EMBL" id="RSM00791.1"/>
    </source>
</evidence>
<evidence type="ECO:0000313" key="7">
    <source>
        <dbReference type="Proteomes" id="UP000287144"/>
    </source>
</evidence>
<feature type="domain" description="Helicase ATP-binding" evidence="5">
    <location>
        <begin position="365"/>
        <end position="546"/>
    </location>
</feature>
<dbReference type="PANTHER" id="PTHR45626:SF22">
    <property type="entry name" value="DNA REPAIR PROTEIN RAD5"/>
    <property type="match status" value="1"/>
</dbReference>